<dbReference type="InterPro" id="IPR036865">
    <property type="entry name" value="CRAL-TRIO_dom_sf"/>
</dbReference>
<evidence type="ECO:0000313" key="2">
    <source>
        <dbReference type="Proteomes" id="UP000076858"/>
    </source>
</evidence>
<dbReference type="CDD" id="cd00170">
    <property type="entry name" value="SEC14"/>
    <property type="match status" value="1"/>
</dbReference>
<dbReference type="PANTHER" id="PTHR23324">
    <property type="entry name" value="SEC14 RELATED PROTEIN"/>
    <property type="match status" value="1"/>
</dbReference>
<dbReference type="SUPFAM" id="SSF52087">
    <property type="entry name" value="CRAL/TRIO domain"/>
    <property type="match status" value="1"/>
</dbReference>
<dbReference type="InterPro" id="IPR001251">
    <property type="entry name" value="CRAL-TRIO_dom"/>
</dbReference>
<dbReference type="PROSITE" id="PS50191">
    <property type="entry name" value="CRAL_TRIO"/>
    <property type="match status" value="1"/>
</dbReference>
<dbReference type="OrthoDB" id="6335366at2759"/>
<dbReference type="InterPro" id="IPR009038">
    <property type="entry name" value="GOLD_dom"/>
</dbReference>
<dbReference type="InterPro" id="IPR051064">
    <property type="entry name" value="SEC14/CRAL-TRIO_domain"/>
</dbReference>
<gene>
    <name evidence="1" type="ORF">APZ42_015848</name>
</gene>
<sequence>MESPHMDEKSKLALKEFKERVQDCKLVDPRDEYLLKWLVARSFDIDEAEKMLRASLAWRQANGVDDVVKNWTPPEVITKYFSFGKLGYDKFDCPVFISAHGQMDLRGILQSVTKKDYMRYQMYMTEIVNQEMRDESFRTGKNTACQMTFIADMANLSMRQMTYKPVMETGLEQTKIYELNYPENLRRIFIINAPKLFTVIYNIMKPFLHQATIDKMRIFGSDKEEWTAALQEEIEADSLPVHYGGTMVDPDGDPKCPSKFNMGAEVPYSYYMSNSAPVAKDYMETLNLIAGVGGWKKLKYKVDVENSILRWEFMTEGGDIGFRVYYKSPEEGSEDLVPFSRIESHLVTEEGEIICTRTGKYVIMFDNTFSILRPKKLRYYIVVDPPAPGSLTAVASS</sequence>
<proteinExistence type="predicted"/>
<dbReference type="EMBL" id="LRGB01000568">
    <property type="protein sequence ID" value="KZS17884.1"/>
    <property type="molecule type" value="Genomic_DNA"/>
</dbReference>
<dbReference type="SMART" id="SM00516">
    <property type="entry name" value="SEC14"/>
    <property type="match status" value="1"/>
</dbReference>
<dbReference type="STRING" id="35525.A0A0P5CEQ3"/>
<dbReference type="Gene3D" id="2.60.120.680">
    <property type="entry name" value="GOLD domain"/>
    <property type="match status" value="1"/>
</dbReference>
<dbReference type="GO" id="GO:0005737">
    <property type="term" value="C:cytoplasm"/>
    <property type="evidence" value="ECO:0007669"/>
    <property type="project" value="TreeGrafter"/>
</dbReference>
<dbReference type="Pfam" id="PF00650">
    <property type="entry name" value="CRAL_TRIO"/>
    <property type="match status" value="1"/>
</dbReference>
<accession>A0A0P5CEQ3</accession>
<dbReference type="SUPFAM" id="SSF101576">
    <property type="entry name" value="Supernatant protein factor (SPF), C-terminal domain"/>
    <property type="match status" value="1"/>
</dbReference>
<dbReference type="PRINTS" id="PR00180">
    <property type="entry name" value="CRETINALDHBP"/>
</dbReference>
<name>A0A0P5CEQ3_9CRUS</name>
<dbReference type="InterPro" id="IPR036273">
    <property type="entry name" value="CRAL/TRIO_N_dom_sf"/>
</dbReference>
<dbReference type="SMART" id="SM01100">
    <property type="entry name" value="CRAL_TRIO_N"/>
    <property type="match status" value="1"/>
</dbReference>
<protein>
    <submittedName>
        <fullName evidence="1">SEC14 protein 2</fullName>
    </submittedName>
</protein>
<keyword evidence="2" id="KW-1185">Reference proteome</keyword>
<dbReference type="InterPro" id="IPR011074">
    <property type="entry name" value="CRAL/TRIO_N_dom"/>
</dbReference>
<organism evidence="1 2">
    <name type="scientific">Daphnia magna</name>
    <dbReference type="NCBI Taxonomy" id="35525"/>
    <lineage>
        <taxon>Eukaryota</taxon>
        <taxon>Metazoa</taxon>
        <taxon>Ecdysozoa</taxon>
        <taxon>Arthropoda</taxon>
        <taxon>Crustacea</taxon>
        <taxon>Branchiopoda</taxon>
        <taxon>Diplostraca</taxon>
        <taxon>Cladocera</taxon>
        <taxon>Anomopoda</taxon>
        <taxon>Daphniidae</taxon>
        <taxon>Daphnia</taxon>
    </lineage>
</organism>
<comment type="caution">
    <text evidence="1">The sequence shown here is derived from an EMBL/GenBank/DDBJ whole genome shotgun (WGS) entry which is preliminary data.</text>
</comment>
<evidence type="ECO:0000313" key="1">
    <source>
        <dbReference type="EMBL" id="KZS17884.1"/>
    </source>
</evidence>
<dbReference type="InterPro" id="IPR036598">
    <property type="entry name" value="GOLD_dom_sf"/>
</dbReference>
<dbReference type="PROSITE" id="PS50866">
    <property type="entry name" value="GOLD"/>
    <property type="match status" value="1"/>
</dbReference>
<dbReference type="SUPFAM" id="SSF46938">
    <property type="entry name" value="CRAL/TRIO N-terminal domain"/>
    <property type="match status" value="1"/>
</dbReference>
<dbReference type="Proteomes" id="UP000076858">
    <property type="component" value="Unassembled WGS sequence"/>
</dbReference>
<dbReference type="PANTHER" id="PTHR23324:SF83">
    <property type="entry name" value="SEC14-LIKE PROTEIN 2"/>
    <property type="match status" value="1"/>
</dbReference>
<dbReference type="AlphaFoldDB" id="A0A0P5CEQ3"/>
<dbReference type="Gene3D" id="3.40.525.10">
    <property type="entry name" value="CRAL-TRIO lipid binding domain"/>
    <property type="match status" value="1"/>
</dbReference>
<reference evidence="1 2" key="1">
    <citation type="submission" date="2016-03" db="EMBL/GenBank/DDBJ databases">
        <title>EvidentialGene: Evidence-directed Construction of Genes on Genomes.</title>
        <authorList>
            <person name="Gilbert D.G."/>
            <person name="Choi J.-H."/>
            <person name="Mockaitis K."/>
            <person name="Colbourne J."/>
            <person name="Pfrender M."/>
        </authorList>
    </citation>
    <scope>NUCLEOTIDE SEQUENCE [LARGE SCALE GENOMIC DNA]</scope>
    <source>
        <strain evidence="1 2">Xinb3</strain>
        <tissue evidence="1">Complete organism</tissue>
    </source>
</reference>